<dbReference type="SUPFAM" id="SSF144083">
    <property type="entry name" value="Magnesium transport protein CorA, transmembrane region"/>
    <property type="match status" value="1"/>
</dbReference>
<dbReference type="GO" id="GO:0015087">
    <property type="term" value="F:cobalt ion transmembrane transporter activity"/>
    <property type="evidence" value="ECO:0007669"/>
    <property type="project" value="TreeGrafter"/>
</dbReference>
<feature type="compositionally biased region" description="Polar residues" evidence="5">
    <location>
        <begin position="712"/>
        <end position="721"/>
    </location>
</feature>
<feature type="region of interest" description="Disordered" evidence="5">
    <location>
        <begin position="1"/>
        <end position="43"/>
    </location>
</feature>
<dbReference type="InterPro" id="IPR045863">
    <property type="entry name" value="CorA_TM1_TM2"/>
</dbReference>
<evidence type="ECO:0000256" key="5">
    <source>
        <dbReference type="SAM" id="MobiDB-lite"/>
    </source>
</evidence>
<keyword evidence="2 6" id="KW-0812">Transmembrane</keyword>
<comment type="subcellular location">
    <subcellularLocation>
        <location evidence="1">Cell membrane</location>
        <topology evidence="1">Multi-pass membrane protein</topology>
    </subcellularLocation>
</comment>
<sequence>MAEDNSLPPGIAISRAPTETRASSRNSAKQPSQWRPPSPKLDTENVYASSWRRNKHESWKYRNHSPDVEWHIKWTTGCFPNGRVLVIDYISNEAAQKADPNGKRHVVVRAAEFQDLAGLQRFYADPKSAHGAALRVIHVQNATWATLFLLKEFNIDNKSDIVGMETFSKWSRYEKPRHRNGKPFPNGRSFRQQTDPWRKVSRTAFGLDYLKAYPTMPPSNRQRGVVFGGRPVDAKMMHLNAYEDDKSPHGYDVSVQRLSVYVQRSLGPPGRVSPDVEVRNPYKHMGNGASTSQHDEGKVDLTTLDNANTVIVFETSASSHLEDCVIQPRNDMERRWRRLPFFLKKKEAMNDARLAAQCTNMILGDVFHGLGVVWEQFLGVAANHVNILEDRIYQSPADESRAPELWTNQAAWLKVDKVIVMHKDLVHEMQTQLRELAGVDEEDPPLPPLEWLASTPAEYEKLSHSVQEDLVQPTNNLSDLMYKSVGIRDSRQSLQLGLSLWRLSWITFIFLPLTFMVGVFGMHVTWFEQPTNIAWWFLSSVVLMIFVLMLWYCVKHSLQRRRQTPYQRRLYENLFTELEAQYPLYWSSTGPIDHIEPQDFLNRLKWRLLKQWFAPSRTINKKNYNSLSLDGDQADDLGTWARCKRYLLRRWLPSIQRSQLRVNTNILAMAELGIAERRSSIHSSRSGPVAAIQQLAKTSTPVVPPAGAEPSSPIQQISNSVGLRPLSLHKRRMSSSTSRFVRGRSESERPSSRGSSGIMIEERNFSDSGSEREEGDSGVQLDEQEHRGGGVM</sequence>
<feature type="compositionally biased region" description="Basic and acidic residues" evidence="5">
    <location>
        <begin position="760"/>
        <end position="772"/>
    </location>
</feature>
<dbReference type="PANTHER" id="PTHR46494">
    <property type="entry name" value="CORA FAMILY METAL ION TRANSPORTER (EUROFUNG)"/>
    <property type="match status" value="1"/>
</dbReference>
<reference evidence="7" key="1">
    <citation type="submission" date="2023-08" db="EMBL/GenBank/DDBJ databases">
        <title>Black Yeasts Isolated from many extreme environments.</title>
        <authorList>
            <person name="Coleine C."/>
            <person name="Stajich J.E."/>
            <person name="Selbmann L."/>
        </authorList>
    </citation>
    <scope>NUCLEOTIDE SEQUENCE</scope>
    <source>
        <strain evidence="7">CCFEE 5401</strain>
    </source>
</reference>
<dbReference type="PANTHER" id="PTHR46494:SF1">
    <property type="entry name" value="CORA FAMILY METAL ION TRANSPORTER (EUROFUNG)"/>
    <property type="match status" value="1"/>
</dbReference>
<keyword evidence="3 6" id="KW-1133">Transmembrane helix</keyword>
<feature type="region of interest" description="Disordered" evidence="5">
    <location>
        <begin position="700"/>
        <end position="792"/>
    </location>
</feature>
<dbReference type="GO" id="GO:0000287">
    <property type="term" value="F:magnesium ion binding"/>
    <property type="evidence" value="ECO:0007669"/>
    <property type="project" value="TreeGrafter"/>
</dbReference>
<evidence type="ECO:0000256" key="2">
    <source>
        <dbReference type="ARBA" id="ARBA00022692"/>
    </source>
</evidence>
<dbReference type="GO" id="GO:0015095">
    <property type="term" value="F:magnesium ion transmembrane transporter activity"/>
    <property type="evidence" value="ECO:0007669"/>
    <property type="project" value="TreeGrafter"/>
</dbReference>
<evidence type="ECO:0000256" key="4">
    <source>
        <dbReference type="ARBA" id="ARBA00023136"/>
    </source>
</evidence>
<feature type="region of interest" description="Disordered" evidence="5">
    <location>
        <begin position="176"/>
        <end position="195"/>
    </location>
</feature>
<organism evidence="7 8">
    <name type="scientific">Meristemomyces frigidus</name>
    <dbReference type="NCBI Taxonomy" id="1508187"/>
    <lineage>
        <taxon>Eukaryota</taxon>
        <taxon>Fungi</taxon>
        <taxon>Dikarya</taxon>
        <taxon>Ascomycota</taxon>
        <taxon>Pezizomycotina</taxon>
        <taxon>Dothideomycetes</taxon>
        <taxon>Dothideomycetidae</taxon>
        <taxon>Mycosphaerellales</taxon>
        <taxon>Teratosphaeriaceae</taxon>
        <taxon>Meristemomyces</taxon>
    </lineage>
</organism>
<evidence type="ECO:0000256" key="1">
    <source>
        <dbReference type="ARBA" id="ARBA00004651"/>
    </source>
</evidence>
<dbReference type="AlphaFoldDB" id="A0AAN7TG15"/>
<evidence type="ECO:0000256" key="3">
    <source>
        <dbReference type="ARBA" id="ARBA00022989"/>
    </source>
</evidence>
<feature type="compositionally biased region" description="Basic and acidic residues" evidence="5">
    <location>
        <begin position="783"/>
        <end position="792"/>
    </location>
</feature>
<dbReference type="Gene3D" id="1.20.58.340">
    <property type="entry name" value="Magnesium transport protein CorA, transmembrane region"/>
    <property type="match status" value="1"/>
</dbReference>
<accession>A0AAN7TG15</accession>
<comment type="caution">
    <text evidence="7">The sequence shown here is derived from an EMBL/GenBank/DDBJ whole genome shotgun (WGS) entry which is preliminary data.</text>
</comment>
<dbReference type="GO" id="GO:0050897">
    <property type="term" value="F:cobalt ion binding"/>
    <property type="evidence" value="ECO:0007669"/>
    <property type="project" value="TreeGrafter"/>
</dbReference>
<dbReference type="GO" id="GO:0005886">
    <property type="term" value="C:plasma membrane"/>
    <property type="evidence" value="ECO:0007669"/>
    <property type="project" value="UniProtKB-SubCell"/>
</dbReference>
<proteinExistence type="predicted"/>
<evidence type="ECO:0000313" key="7">
    <source>
        <dbReference type="EMBL" id="KAK5114447.1"/>
    </source>
</evidence>
<name>A0AAN7TG15_9PEZI</name>
<evidence type="ECO:0000313" key="8">
    <source>
        <dbReference type="Proteomes" id="UP001310890"/>
    </source>
</evidence>
<feature type="compositionally biased region" description="Polar residues" evidence="5">
    <location>
        <begin position="20"/>
        <end position="33"/>
    </location>
</feature>
<dbReference type="Proteomes" id="UP001310890">
    <property type="component" value="Unassembled WGS sequence"/>
</dbReference>
<protein>
    <submittedName>
        <fullName evidence="7">Uncharacterized protein</fullName>
    </submittedName>
</protein>
<dbReference type="EMBL" id="JAVRRL010000017">
    <property type="protein sequence ID" value="KAK5114447.1"/>
    <property type="molecule type" value="Genomic_DNA"/>
</dbReference>
<gene>
    <name evidence="7" type="ORF">LTR62_002382</name>
</gene>
<feature type="transmembrane region" description="Helical" evidence="6">
    <location>
        <begin position="500"/>
        <end position="521"/>
    </location>
</feature>
<feature type="transmembrane region" description="Helical" evidence="6">
    <location>
        <begin position="533"/>
        <end position="554"/>
    </location>
</feature>
<dbReference type="Pfam" id="PF01544">
    <property type="entry name" value="CorA"/>
    <property type="match status" value="1"/>
</dbReference>
<keyword evidence="4 6" id="KW-0472">Membrane</keyword>
<evidence type="ECO:0000256" key="6">
    <source>
        <dbReference type="SAM" id="Phobius"/>
    </source>
</evidence>
<dbReference type="InterPro" id="IPR002523">
    <property type="entry name" value="MgTranspt_CorA/ZnTranspt_ZntB"/>
</dbReference>